<dbReference type="PANTHER" id="PTHR36437">
    <property type="entry name" value="GLYOXALASE/BLEOMYCIN RESISTANCE PROTEIN/DIOXYGENASE"/>
    <property type="match status" value="1"/>
</dbReference>
<dbReference type="Pfam" id="PF00903">
    <property type="entry name" value="Glyoxalase"/>
    <property type="match status" value="1"/>
</dbReference>
<dbReference type="RefSeq" id="WP_201956645.1">
    <property type="nucleotide sequence ID" value="NZ_JAERRJ010000018.1"/>
</dbReference>
<dbReference type="InterPro" id="IPR004360">
    <property type="entry name" value="Glyas_Fos-R_dOase_dom"/>
</dbReference>
<dbReference type="InterPro" id="IPR037523">
    <property type="entry name" value="VOC_core"/>
</dbReference>
<dbReference type="PANTHER" id="PTHR36437:SF2">
    <property type="entry name" value="GLYOXALASE_BLEOMYCIN RESISTANCE PROTEIN_DIOXYGENASE"/>
    <property type="match status" value="1"/>
</dbReference>
<dbReference type="Gene3D" id="3.10.180.10">
    <property type="entry name" value="2,3-Dihydroxybiphenyl 1,2-Dioxygenase, domain 1"/>
    <property type="match status" value="1"/>
</dbReference>
<dbReference type="InterPro" id="IPR029068">
    <property type="entry name" value="Glyas_Bleomycin-R_OHBP_Dase"/>
</dbReference>
<dbReference type="EMBL" id="JAERRJ010000018">
    <property type="protein sequence ID" value="MBL1079613.1"/>
    <property type="molecule type" value="Genomic_DNA"/>
</dbReference>
<keyword evidence="3" id="KW-1185">Reference proteome</keyword>
<dbReference type="PROSITE" id="PS51819">
    <property type="entry name" value="VOC"/>
    <property type="match status" value="1"/>
</dbReference>
<evidence type="ECO:0000313" key="2">
    <source>
        <dbReference type="EMBL" id="MBL1079613.1"/>
    </source>
</evidence>
<feature type="domain" description="VOC" evidence="1">
    <location>
        <begin position="4"/>
        <end position="134"/>
    </location>
</feature>
<protein>
    <submittedName>
        <fullName evidence="2">VOC family protein</fullName>
    </submittedName>
</protein>
<accession>A0ABS1MK32</accession>
<proteinExistence type="predicted"/>
<reference evidence="2 3" key="1">
    <citation type="submission" date="2021-01" db="EMBL/GenBank/DDBJ databases">
        <title>WGS of actinomycetes isolated from Thailand.</title>
        <authorList>
            <person name="Thawai C."/>
        </authorList>
    </citation>
    <scope>NUCLEOTIDE SEQUENCE [LARGE SCALE GENOMIC DNA]</scope>
    <source>
        <strain evidence="2 3">LPG 2</strain>
    </source>
</reference>
<evidence type="ECO:0000259" key="1">
    <source>
        <dbReference type="PROSITE" id="PS51819"/>
    </source>
</evidence>
<name>A0ABS1MK32_9NOCA</name>
<dbReference type="Proteomes" id="UP000602198">
    <property type="component" value="Unassembled WGS sequence"/>
</dbReference>
<comment type="caution">
    <text evidence="2">The sequence shown here is derived from an EMBL/GenBank/DDBJ whole genome shotgun (WGS) entry which is preliminary data.</text>
</comment>
<evidence type="ECO:0000313" key="3">
    <source>
        <dbReference type="Proteomes" id="UP000602198"/>
    </source>
</evidence>
<dbReference type="SUPFAM" id="SSF54593">
    <property type="entry name" value="Glyoxalase/Bleomycin resistance protein/Dihydroxybiphenyl dioxygenase"/>
    <property type="match status" value="1"/>
</dbReference>
<organism evidence="2 3">
    <name type="scientific">Nocardia acididurans</name>
    <dbReference type="NCBI Taxonomy" id="2802282"/>
    <lineage>
        <taxon>Bacteria</taxon>
        <taxon>Bacillati</taxon>
        <taxon>Actinomycetota</taxon>
        <taxon>Actinomycetes</taxon>
        <taxon>Mycobacteriales</taxon>
        <taxon>Nocardiaceae</taxon>
        <taxon>Nocardia</taxon>
    </lineage>
</organism>
<gene>
    <name evidence="2" type="ORF">JK358_34935</name>
</gene>
<sequence>MITGLNTAIAWVLDQDSAKKFYTDTLGLDARVDVPFGEGVRWVTVGAPNQPDVQVTLMVPGPPVMDAESAEQLKSLIAKGVLTSCTFTVTDCQADYTALAARGVTFVQPPTQRPWGLSAILLDDSGCGVELLQPAY</sequence>